<evidence type="ECO:0000313" key="8">
    <source>
        <dbReference type="Proteomes" id="UP001228049"/>
    </source>
</evidence>
<dbReference type="InterPro" id="IPR050611">
    <property type="entry name" value="ABCF"/>
</dbReference>
<evidence type="ECO:0000256" key="4">
    <source>
        <dbReference type="SAM" id="Coils"/>
    </source>
</evidence>
<dbReference type="GO" id="GO:0016887">
    <property type="term" value="F:ATP hydrolysis activity"/>
    <property type="evidence" value="ECO:0007669"/>
    <property type="project" value="InterPro"/>
</dbReference>
<sequence>MPSDLAKKKAAKKKEAAKGRGRTKKTDELEDGDQSEAQSNGAQCNGIASLTKEIDEFELAKTEARAVTGVLSSHPNSTDVHVSSLSLTFHGQELLTDTSLELNSGRRYGLMGLNGTGKSMLLSAIGAREIPIPEHIDIYHLTREMPTSDKTALYCVMEVDEQRIMLEREAERLASEDSECEKLMELYERLEELDAAKAEVRASRILHGLGFTAAMQQQKMKDFSGGWRMRVALARALFIKPFMLLLDEPTNHLDLDACVWLEAELSSFKRILVLISHSQDFLNGVCTNIINLHLKKLKNYTGNYDQYVKTREELENTR</sequence>
<keyword evidence="2" id="KW-0547">Nucleotide-binding</keyword>
<dbReference type="PROSITE" id="PS00211">
    <property type="entry name" value="ABC_TRANSPORTER_1"/>
    <property type="match status" value="1"/>
</dbReference>
<feature type="region of interest" description="Disordered" evidence="5">
    <location>
        <begin position="1"/>
        <end position="41"/>
    </location>
</feature>
<dbReference type="InterPro" id="IPR027417">
    <property type="entry name" value="P-loop_NTPase"/>
</dbReference>
<dbReference type="EMBL" id="JASDAP010000021">
    <property type="protein sequence ID" value="KAK1884785.1"/>
    <property type="molecule type" value="Genomic_DNA"/>
</dbReference>
<feature type="domain" description="ABC transporter" evidence="6">
    <location>
        <begin position="80"/>
        <end position="316"/>
    </location>
</feature>
<evidence type="ECO:0000256" key="2">
    <source>
        <dbReference type="ARBA" id="ARBA00022741"/>
    </source>
</evidence>
<keyword evidence="4" id="KW-0175">Coiled coil</keyword>
<dbReference type="PANTHER" id="PTHR19211">
    <property type="entry name" value="ATP-BINDING TRANSPORT PROTEIN-RELATED"/>
    <property type="match status" value="1"/>
</dbReference>
<reference evidence="7" key="1">
    <citation type="submission" date="2023-04" db="EMBL/GenBank/DDBJ databases">
        <title>Chromosome-level genome of Chaenocephalus aceratus.</title>
        <authorList>
            <person name="Park H."/>
        </authorList>
    </citation>
    <scope>NUCLEOTIDE SEQUENCE</scope>
    <source>
        <strain evidence="7">DE</strain>
        <tissue evidence="7">Muscle</tissue>
    </source>
</reference>
<dbReference type="Proteomes" id="UP001228049">
    <property type="component" value="Unassembled WGS sequence"/>
</dbReference>
<dbReference type="AlphaFoldDB" id="A0AAD9BJ30"/>
<dbReference type="Gene3D" id="3.40.50.300">
    <property type="entry name" value="P-loop containing nucleotide triphosphate hydrolases"/>
    <property type="match status" value="1"/>
</dbReference>
<dbReference type="SUPFAM" id="SSF52540">
    <property type="entry name" value="P-loop containing nucleoside triphosphate hydrolases"/>
    <property type="match status" value="1"/>
</dbReference>
<organism evidence="7 8">
    <name type="scientific">Dissostichus eleginoides</name>
    <name type="common">Patagonian toothfish</name>
    <name type="synonym">Dissostichus amissus</name>
    <dbReference type="NCBI Taxonomy" id="100907"/>
    <lineage>
        <taxon>Eukaryota</taxon>
        <taxon>Metazoa</taxon>
        <taxon>Chordata</taxon>
        <taxon>Craniata</taxon>
        <taxon>Vertebrata</taxon>
        <taxon>Euteleostomi</taxon>
        <taxon>Actinopterygii</taxon>
        <taxon>Neopterygii</taxon>
        <taxon>Teleostei</taxon>
        <taxon>Neoteleostei</taxon>
        <taxon>Acanthomorphata</taxon>
        <taxon>Eupercaria</taxon>
        <taxon>Perciformes</taxon>
        <taxon>Notothenioidei</taxon>
        <taxon>Nototheniidae</taxon>
        <taxon>Dissostichus</taxon>
    </lineage>
</organism>
<keyword evidence="1" id="KW-0677">Repeat</keyword>
<keyword evidence="8" id="KW-1185">Reference proteome</keyword>
<dbReference type="InterPro" id="IPR003439">
    <property type="entry name" value="ABC_transporter-like_ATP-bd"/>
</dbReference>
<name>A0AAD9BJ30_DISEL</name>
<evidence type="ECO:0000259" key="6">
    <source>
        <dbReference type="PROSITE" id="PS50893"/>
    </source>
</evidence>
<dbReference type="FunFam" id="3.40.50.300:FF:000683">
    <property type="entry name" value="Abc transporter f family member 1"/>
    <property type="match status" value="1"/>
</dbReference>
<gene>
    <name evidence="7" type="ORF">KUDE01_030983</name>
</gene>
<feature type="coiled-coil region" evidence="4">
    <location>
        <begin position="156"/>
        <end position="203"/>
    </location>
</feature>
<dbReference type="InterPro" id="IPR017871">
    <property type="entry name" value="ABC_transporter-like_CS"/>
</dbReference>
<evidence type="ECO:0000256" key="5">
    <source>
        <dbReference type="SAM" id="MobiDB-lite"/>
    </source>
</evidence>
<dbReference type="GO" id="GO:0005524">
    <property type="term" value="F:ATP binding"/>
    <property type="evidence" value="ECO:0007669"/>
    <property type="project" value="UniProtKB-KW"/>
</dbReference>
<comment type="caution">
    <text evidence="7">The sequence shown here is derived from an EMBL/GenBank/DDBJ whole genome shotgun (WGS) entry which is preliminary data.</text>
</comment>
<dbReference type="InterPro" id="IPR003593">
    <property type="entry name" value="AAA+_ATPase"/>
</dbReference>
<evidence type="ECO:0000256" key="1">
    <source>
        <dbReference type="ARBA" id="ARBA00022737"/>
    </source>
</evidence>
<proteinExistence type="predicted"/>
<keyword evidence="3 7" id="KW-0067">ATP-binding</keyword>
<protein>
    <submittedName>
        <fullName evidence="7">ATP-binding cassette sub-family F member 2</fullName>
    </submittedName>
</protein>
<dbReference type="PANTHER" id="PTHR19211:SF15">
    <property type="entry name" value="ATP-BINDING CASSETTE SUB-FAMILY F MEMBER 2"/>
    <property type="match status" value="1"/>
</dbReference>
<dbReference type="SMART" id="SM00382">
    <property type="entry name" value="AAA"/>
    <property type="match status" value="1"/>
</dbReference>
<accession>A0AAD9BJ30</accession>
<evidence type="ECO:0000256" key="3">
    <source>
        <dbReference type="ARBA" id="ARBA00022840"/>
    </source>
</evidence>
<dbReference type="Pfam" id="PF00005">
    <property type="entry name" value="ABC_tran"/>
    <property type="match status" value="1"/>
</dbReference>
<dbReference type="PROSITE" id="PS50893">
    <property type="entry name" value="ABC_TRANSPORTER_2"/>
    <property type="match status" value="1"/>
</dbReference>
<dbReference type="CDD" id="cd03221">
    <property type="entry name" value="ABCF_EF-3"/>
    <property type="match status" value="1"/>
</dbReference>
<evidence type="ECO:0000313" key="7">
    <source>
        <dbReference type="EMBL" id="KAK1884785.1"/>
    </source>
</evidence>